<organism evidence="3 4">
    <name type="scientific">Parascaris equorum</name>
    <name type="common">Equine roundworm</name>
    <dbReference type="NCBI Taxonomy" id="6256"/>
    <lineage>
        <taxon>Eukaryota</taxon>
        <taxon>Metazoa</taxon>
        <taxon>Ecdysozoa</taxon>
        <taxon>Nematoda</taxon>
        <taxon>Chromadorea</taxon>
        <taxon>Rhabditida</taxon>
        <taxon>Spirurina</taxon>
        <taxon>Ascaridomorpha</taxon>
        <taxon>Ascaridoidea</taxon>
        <taxon>Ascarididae</taxon>
        <taxon>Parascaris</taxon>
    </lineage>
</organism>
<reference evidence="4" key="1">
    <citation type="submission" date="2022-11" db="UniProtKB">
        <authorList>
            <consortium name="WormBaseParasite"/>
        </authorList>
    </citation>
    <scope>IDENTIFICATION</scope>
</reference>
<name>A0A914RS40_PAREQ</name>
<dbReference type="Proteomes" id="UP000887564">
    <property type="component" value="Unplaced"/>
</dbReference>
<dbReference type="GO" id="GO:0016020">
    <property type="term" value="C:membrane"/>
    <property type="evidence" value="ECO:0007669"/>
    <property type="project" value="TreeGrafter"/>
</dbReference>
<dbReference type="InterPro" id="IPR010569">
    <property type="entry name" value="Myotubularin-like_Pase_dom"/>
</dbReference>
<dbReference type="GO" id="GO:0052629">
    <property type="term" value="F:phosphatidylinositol-3,5-bisphosphate 3-phosphatase activity"/>
    <property type="evidence" value="ECO:0007669"/>
    <property type="project" value="TreeGrafter"/>
</dbReference>
<dbReference type="SUPFAM" id="SSF52799">
    <property type="entry name" value="(Phosphotyrosine protein) phosphatases II"/>
    <property type="match status" value="1"/>
</dbReference>
<dbReference type="GO" id="GO:0004438">
    <property type="term" value="F:phosphatidylinositol-3-phosphate phosphatase activity"/>
    <property type="evidence" value="ECO:0007669"/>
    <property type="project" value="TreeGrafter"/>
</dbReference>
<accession>A0A914RS40</accession>
<dbReference type="PANTHER" id="PTHR10807:SF128">
    <property type="entry name" value="PHOSPHATIDYLINOSITOL-3,5-BISPHOSPHATE 3-PHOSPHATASE"/>
    <property type="match status" value="1"/>
</dbReference>
<comment type="similarity">
    <text evidence="1">Belongs to the protein-tyrosine phosphatase family. Non-receptor class myotubularin subfamily.</text>
</comment>
<keyword evidence="3" id="KW-1185">Reference proteome</keyword>
<dbReference type="PANTHER" id="PTHR10807">
    <property type="entry name" value="MYOTUBULARIN-RELATED"/>
    <property type="match status" value="1"/>
</dbReference>
<protein>
    <submittedName>
        <fullName evidence="4">Myotubularin phosphatase domain-containing protein</fullName>
    </submittedName>
</protein>
<dbReference type="AlphaFoldDB" id="A0A914RS40"/>
<dbReference type="InterPro" id="IPR030564">
    <property type="entry name" value="Myotubularin"/>
</dbReference>
<proteinExistence type="inferred from homology"/>
<evidence type="ECO:0000313" key="4">
    <source>
        <dbReference type="WBParaSite" id="PEQ_0000764801-mRNA-1"/>
    </source>
</evidence>
<dbReference type="WBParaSite" id="PEQ_0000764801-mRNA-1">
    <property type="protein sequence ID" value="PEQ_0000764801-mRNA-1"/>
    <property type="gene ID" value="PEQ_0000764801"/>
</dbReference>
<dbReference type="PROSITE" id="PS51339">
    <property type="entry name" value="PPASE_MYOTUBULARIN"/>
    <property type="match status" value="2"/>
</dbReference>
<evidence type="ECO:0000259" key="2">
    <source>
        <dbReference type="PROSITE" id="PS51339"/>
    </source>
</evidence>
<dbReference type="GO" id="GO:0005737">
    <property type="term" value="C:cytoplasm"/>
    <property type="evidence" value="ECO:0007669"/>
    <property type="project" value="TreeGrafter"/>
</dbReference>
<feature type="domain" description="Myotubularin phosphatase" evidence="2">
    <location>
        <begin position="52"/>
        <end position="85"/>
    </location>
</feature>
<sequence length="85" mass="10013">MVYRPDWAFDGWTLYDSMKEFQRMNVPNETWRVTKINDRYEFADTYPSLVLSWLNPVTQAAITRSSQPMVGVTSRKSAEDEKFVL</sequence>
<evidence type="ECO:0000256" key="1">
    <source>
        <dbReference type="ARBA" id="ARBA00007471"/>
    </source>
</evidence>
<evidence type="ECO:0000313" key="3">
    <source>
        <dbReference type="Proteomes" id="UP000887564"/>
    </source>
</evidence>
<feature type="domain" description="Myotubularin phosphatase" evidence="2">
    <location>
        <begin position="11"/>
        <end position="51"/>
    </location>
</feature>
<dbReference type="GO" id="GO:0046856">
    <property type="term" value="P:phosphatidylinositol dephosphorylation"/>
    <property type="evidence" value="ECO:0007669"/>
    <property type="project" value="TreeGrafter"/>
</dbReference>
<dbReference type="InterPro" id="IPR029021">
    <property type="entry name" value="Prot-tyrosine_phosphatase-like"/>
</dbReference>
<dbReference type="Pfam" id="PF06602">
    <property type="entry name" value="Myotub-related"/>
    <property type="match status" value="1"/>
</dbReference>